<protein>
    <recommendedName>
        <fullName evidence="8">Mitochondrial import inner membrane translocase subunit</fullName>
    </recommendedName>
</protein>
<evidence type="ECO:0000256" key="3">
    <source>
        <dbReference type="ARBA" id="ARBA00022833"/>
    </source>
</evidence>
<evidence type="ECO:0000256" key="1">
    <source>
        <dbReference type="ARBA" id="ARBA00022448"/>
    </source>
</evidence>
<keyword evidence="7 8" id="KW-1015">Disulfide bond</keyword>
<dbReference type="EMBL" id="CAACVG010006820">
    <property type="protein sequence ID" value="VEN41966.1"/>
    <property type="molecule type" value="Genomic_DNA"/>
</dbReference>
<dbReference type="InterPro" id="IPR004217">
    <property type="entry name" value="Tim10-like"/>
</dbReference>
<dbReference type="Proteomes" id="UP000410492">
    <property type="component" value="Unassembled WGS sequence"/>
</dbReference>
<dbReference type="PANTHER" id="PTHR13172">
    <property type="entry name" value="MITOCHONDRIAL IMPORT INNER MEMBRANE TRANSLOCASE SUBUNIT TIM9B"/>
    <property type="match status" value="1"/>
</dbReference>
<dbReference type="GO" id="GO:0015031">
    <property type="term" value="P:protein transport"/>
    <property type="evidence" value="ECO:0007669"/>
    <property type="project" value="UniProtKB-KW"/>
</dbReference>
<keyword evidence="8" id="KW-0143">Chaperone</keyword>
<comment type="similarity">
    <text evidence="8">Belongs to the small Tim family.</text>
</comment>
<dbReference type="AlphaFoldDB" id="A0A653C1X8"/>
<evidence type="ECO:0000256" key="8">
    <source>
        <dbReference type="RuleBase" id="RU367043"/>
    </source>
</evidence>
<keyword evidence="11" id="KW-1185">Reference proteome</keyword>
<keyword evidence="8" id="KW-0999">Mitochondrion inner membrane</keyword>
<reference evidence="10 11" key="1">
    <citation type="submission" date="2019-01" db="EMBL/GenBank/DDBJ databases">
        <authorList>
            <person name="Sayadi A."/>
        </authorList>
    </citation>
    <scope>NUCLEOTIDE SEQUENCE [LARGE SCALE GENOMIC DNA]</scope>
</reference>
<evidence type="ECO:0000256" key="6">
    <source>
        <dbReference type="ARBA" id="ARBA00023128"/>
    </source>
</evidence>
<gene>
    <name evidence="10" type="ORF">CALMAC_LOCUS5614</name>
</gene>
<keyword evidence="1 8" id="KW-0813">Transport</keyword>
<dbReference type="GO" id="GO:0005743">
    <property type="term" value="C:mitochondrial inner membrane"/>
    <property type="evidence" value="ECO:0007669"/>
    <property type="project" value="UniProtKB-SubCell"/>
</dbReference>
<dbReference type="SUPFAM" id="SSF144122">
    <property type="entry name" value="Tim10-like"/>
    <property type="match status" value="1"/>
</dbReference>
<accession>A0A653C1X8</accession>
<evidence type="ECO:0000259" key="9">
    <source>
        <dbReference type="Pfam" id="PF02953"/>
    </source>
</evidence>
<proteinExistence type="inferred from homology"/>
<evidence type="ECO:0000256" key="5">
    <source>
        <dbReference type="ARBA" id="ARBA00023010"/>
    </source>
</evidence>
<keyword evidence="6 8" id="KW-0496">Mitochondrion</keyword>
<keyword evidence="8" id="KW-0472">Membrane</keyword>
<dbReference type="Gene3D" id="1.10.287.810">
    <property type="entry name" value="Mitochondrial import inner membrane translocase subunit tim13 like domains"/>
    <property type="match status" value="1"/>
</dbReference>
<sequence>MSVPLPPGTGLENIDAEQIKTFKDFLISYNKLTELCFTDCISDFTSRNIKGNEEKCALNCLEKFLKVNQRISQRFQEFQLLANESALAAAQKMEKSKG</sequence>
<evidence type="ECO:0000256" key="7">
    <source>
        <dbReference type="ARBA" id="ARBA00023157"/>
    </source>
</evidence>
<keyword evidence="5 8" id="KW-0811">Translocation</keyword>
<evidence type="ECO:0000256" key="4">
    <source>
        <dbReference type="ARBA" id="ARBA00022927"/>
    </source>
</evidence>
<comment type="function">
    <text evidence="8">Mitochondrial intermembrane chaperone that participates in the import and insertion of some multi-pass transmembrane proteins into the mitochondrial inner membrane. Also required for the transfer of beta-barrel precursors from the TOM complex to the sorting and assembly machinery (SAM complex) of the outer membrane. Acts as a chaperone-like protein that protects the hydrophobic precursors from aggregation and guide them through the mitochondrial intermembrane space.</text>
</comment>
<organism evidence="10 11">
    <name type="scientific">Callosobruchus maculatus</name>
    <name type="common">Southern cowpea weevil</name>
    <name type="synonym">Pulse bruchid</name>
    <dbReference type="NCBI Taxonomy" id="64391"/>
    <lineage>
        <taxon>Eukaryota</taxon>
        <taxon>Metazoa</taxon>
        <taxon>Ecdysozoa</taxon>
        <taxon>Arthropoda</taxon>
        <taxon>Hexapoda</taxon>
        <taxon>Insecta</taxon>
        <taxon>Pterygota</taxon>
        <taxon>Neoptera</taxon>
        <taxon>Endopterygota</taxon>
        <taxon>Coleoptera</taxon>
        <taxon>Polyphaga</taxon>
        <taxon>Cucujiformia</taxon>
        <taxon>Chrysomeloidea</taxon>
        <taxon>Chrysomelidae</taxon>
        <taxon>Bruchinae</taxon>
        <taxon>Bruchini</taxon>
        <taxon>Callosobruchus</taxon>
    </lineage>
</organism>
<evidence type="ECO:0000313" key="10">
    <source>
        <dbReference type="EMBL" id="VEN41966.1"/>
    </source>
</evidence>
<keyword evidence="4 8" id="KW-0653">Protein transport</keyword>
<keyword evidence="2" id="KW-0479">Metal-binding</keyword>
<evidence type="ECO:0000256" key="2">
    <source>
        <dbReference type="ARBA" id="ARBA00022723"/>
    </source>
</evidence>
<comment type="domain">
    <text evidence="8">The twin CX3C motif contains 4 conserved Cys residues that form 2 disulfide bonds in the mitochondrial intermembrane space.</text>
</comment>
<dbReference type="InterPro" id="IPR050673">
    <property type="entry name" value="Mito_inner_translocase_sub"/>
</dbReference>
<dbReference type="OrthoDB" id="1551503at2759"/>
<evidence type="ECO:0000313" key="11">
    <source>
        <dbReference type="Proteomes" id="UP000410492"/>
    </source>
</evidence>
<feature type="domain" description="Tim10-like" evidence="9">
    <location>
        <begin position="17"/>
        <end position="77"/>
    </location>
</feature>
<dbReference type="InterPro" id="IPR035427">
    <property type="entry name" value="Tim10-like_dom_sf"/>
</dbReference>
<dbReference type="GO" id="GO:0046872">
    <property type="term" value="F:metal ion binding"/>
    <property type="evidence" value="ECO:0007669"/>
    <property type="project" value="UniProtKB-KW"/>
</dbReference>
<comment type="subunit">
    <text evidence="8">Heterohexamer.</text>
</comment>
<dbReference type="Pfam" id="PF02953">
    <property type="entry name" value="zf-Tim10_DDP"/>
    <property type="match status" value="1"/>
</dbReference>
<comment type="subcellular location">
    <subcellularLocation>
        <location evidence="8">Mitochondrion inner membrane</location>
        <topology evidence="8">Peripheral membrane protein</topology>
        <orientation evidence="8">Intermembrane side</orientation>
    </subcellularLocation>
</comment>
<name>A0A653C1X8_CALMS</name>
<keyword evidence="3" id="KW-0862">Zinc</keyword>